<evidence type="ECO:0000256" key="1">
    <source>
        <dbReference type="SAM" id="MobiDB-lite"/>
    </source>
</evidence>
<protein>
    <submittedName>
        <fullName evidence="2">Uncharacterized protein</fullName>
    </submittedName>
</protein>
<gene>
    <name evidence="2" type="ORF">PITCH_A580004</name>
</gene>
<feature type="region of interest" description="Disordered" evidence="1">
    <location>
        <begin position="1"/>
        <end position="20"/>
    </location>
</feature>
<organism evidence="2">
    <name type="scientific">uncultured Desulfobacterium sp</name>
    <dbReference type="NCBI Taxonomy" id="201089"/>
    <lineage>
        <taxon>Bacteria</taxon>
        <taxon>Pseudomonadati</taxon>
        <taxon>Thermodesulfobacteriota</taxon>
        <taxon>Desulfobacteria</taxon>
        <taxon>Desulfobacterales</taxon>
        <taxon>Desulfobacteriaceae</taxon>
        <taxon>Desulfobacterium</taxon>
        <taxon>environmental samples</taxon>
    </lineage>
</organism>
<dbReference type="EMBL" id="OJIN01000201">
    <property type="protein sequence ID" value="SPD75401.1"/>
    <property type="molecule type" value="Genomic_DNA"/>
</dbReference>
<proteinExistence type="predicted"/>
<name>A0A445N192_9BACT</name>
<sequence length="86" mass="9775">MTGSHEVVGSIPISSTRNTNDKSKLENVWFALFSFDGFVTVESLPPFKPFRNIKNKIDCESCAMGFYLRFPSFFLPTSTAIRHKTH</sequence>
<dbReference type="AlphaFoldDB" id="A0A445N192"/>
<evidence type="ECO:0000313" key="2">
    <source>
        <dbReference type="EMBL" id="SPD75401.1"/>
    </source>
</evidence>
<reference evidence="2" key="1">
    <citation type="submission" date="2018-01" db="EMBL/GenBank/DDBJ databases">
        <authorList>
            <person name="Regsiter A."/>
            <person name="William W."/>
        </authorList>
    </citation>
    <scope>NUCLEOTIDE SEQUENCE</scope>
    <source>
        <strain evidence="2">TRIP AH-1</strain>
    </source>
</reference>
<accession>A0A445N192</accession>